<organism evidence="4 5">
    <name type="scientific">Sphingobacterium griseoflavum</name>
    <dbReference type="NCBI Taxonomy" id="1474952"/>
    <lineage>
        <taxon>Bacteria</taxon>
        <taxon>Pseudomonadati</taxon>
        <taxon>Bacteroidota</taxon>
        <taxon>Sphingobacteriia</taxon>
        <taxon>Sphingobacteriales</taxon>
        <taxon>Sphingobacteriaceae</taxon>
        <taxon>Sphingobacterium</taxon>
    </lineage>
</organism>
<comment type="caution">
    <text evidence="4">The sequence shown here is derived from an EMBL/GenBank/DDBJ whole genome shotgun (WGS) entry which is preliminary data.</text>
</comment>
<keyword evidence="3" id="KW-0998">Cell outer membrane</keyword>
<reference evidence="5" key="1">
    <citation type="journal article" date="2019" name="Int. J. Syst. Evol. Microbiol.">
        <title>The Global Catalogue of Microorganisms (GCM) 10K type strain sequencing project: providing services to taxonomists for standard genome sequencing and annotation.</title>
        <authorList>
            <consortium name="The Broad Institute Genomics Platform"/>
            <consortium name="The Broad Institute Genome Sequencing Center for Infectious Disease"/>
            <person name="Wu L."/>
            <person name="Ma J."/>
        </authorList>
    </citation>
    <scope>NUCLEOTIDE SEQUENCE [LARGE SCALE GENOMIC DNA]</scope>
    <source>
        <strain evidence="5">CGMCC 1.12966</strain>
    </source>
</reference>
<dbReference type="RefSeq" id="WP_189627661.1">
    <property type="nucleotide sequence ID" value="NZ_BNAF01000013.1"/>
</dbReference>
<evidence type="ECO:0000256" key="1">
    <source>
        <dbReference type="ARBA" id="ARBA00004442"/>
    </source>
</evidence>
<dbReference type="EMBL" id="BNAF01000013">
    <property type="protein sequence ID" value="GHE45844.1"/>
    <property type="molecule type" value="Genomic_DNA"/>
</dbReference>
<evidence type="ECO:0000256" key="2">
    <source>
        <dbReference type="ARBA" id="ARBA00023136"/>
    </source>
</evidence>
<dbReference type="InterPro" id="IPR036942">
    <property type="entry name" value="Beta-barrel_TonB_sf"/>
</dbReference>
<sequence>MPSVDFNKDVVGYSDFLHRNGKMQAYGMELLLQKTTGNLHGSLSYTYANSKSSFGSLNKGNWFNSDFDFRNSINFLMMYNFGKGYMLSGSWTYKTGRPFTMPTSTTEIEEWRSGFPIMDDLNNMRLPAFHRLDINIERRWKTRGRHTRWFGIAVYNAYNRVNPFFAQPSDIPGMLEITGMFPIMPSFNIGLVL</sequence>
<keyword evidence="5" id="KW-1185">Reference proteome</keyword>
<accession>A0ABQ3I3D7</accession>
<gene>
    <name evidence="4" type="ORF">GCM10017764_31410</name>
</gene>
<evidence type="ECO:0000313" key="4">
    <source>
        <dbReference type="EMBL" id="GHE45844.1"/>
    </source>
</evidence>
<evidence type="ECO:0000256" key="3">
    <source>
        <dbReference type="ARBA" id="ARBA00023237"/>
    </source>
</evidence>
<protein>
    <recommendedName>
        <fullName evidence="6">TonB-dependent receptor-like beta-barrel domain-containing protein</fullName>
    </recommendedName>
</protein>
<keyword evidence="2" id="KW-0472">Membrane</keyword>
<name>A0ABQ3I3D7_9SPHI</name>
<evidence type="ECO:0008006" key="6">
    <source>
        <dbReference type="Google" id="ProtNLM"/>
    </source>
</evidence>
<evidence type="ECO:0000313" key="5">
    <source>
        <dbReference type="Proteomes" id="UP000620550"/>
    </source>
</evidence>
<proteinExistence type="predicted"/>
<dbReference type="SUPFAM" id="SSF56935">
    <property type="entry name" value="Porins"/>
    <property type="match status" value="1"/>
</dbReference>
<comment type="subcellular location">
    <subcellularLocation>
        <location evidence="1">Cell outer membrane</location>
    </subcellularLocation>
</comment>
<dbReference type="Proteomes" id="UP000620550">
    <property type="component" value="Unassembled WGS sequence"/>
</dbReference>
<dbReference type="Gene3D" id="2.40.170.20">
    <property type="entry name" value="TonB-dependent receptor, beta-barrel domain"/>
    <property type="match status" value="1"/>
</dbReference>